<evidence type="ECO:0008006" key="3">
    <source>
        <dbReference type="Google" id="ProtNLM"/>
    </source>
</evidence>
<sequence length="819" mass="90941">MHSSVGPFNSEEINENALYFVALLRHLQMAAYNTFFDAGPTWCSAHSLWHRIDYVCGPERHLPQVPRAWCPADLDLSLTMQRDHLAVLADVLLVPPPGTRPRQASAAVIAKHNLASPARVQHFQELLRDFHFVGGSVDQQRAKFVEYVRRSALESFGTRRDTPRQPWITEATWSFLRHVTPMRRRAFDAAAQRSVAYHRVLFAAWAAATPRPYVPNAPLPALGWGAAARVDGLRAVWRQHCCHAALLWRLLHFISRSTKLLVSADRLTFLHSRAQDAADAAMRGDSKSSYGIVRSLSGRNVGKQLTHIRKADGELTRTDEERDKAWLAHFARVFDATAVSFDALERLPLAPPLSMTVAFDERDVFQALGRLRRDRGMGRDLLPAEVLQAGGAILAAKLYPLYRRVADEERWPVQWAGGRLAEVFKNKGARDDPDEYRGVVLEDHLAKGMKEVLAPHVFDAYNKGIPDSQHGAVGGRGTDMAAFLLQCFVPYCDVRGLSYFVLFVDLVKAFDKILREITFCIPPHEPDPYAYLRARGLTHKQALWVAQWVGRHHSQFLAWGMCPKVVRLLCNLHVISWVTFGSCDTALSVLKGGRQGCKYGAAVFNSTFALAMQLIIEELSDLGLTVKLWQGPPTFWDAASPADASGAMDVDSVDDAFVDDEAFFACASSPARLDAAIDKMLEVISSVYSLLALEMSFKPRKTEASLKYRGTGCTAARQARRTGANGELLLPIPGSLPHVAVRVVHHYKHLGNVVSDAGNLVLDAKHKKAGAMQAYAPLSMKIFRSPAVPIPLRLSFMASLILSRLLYAGHIFVPTVRCV</sequence>
<keyword evidence="2" id="KW-1185">Reference proteome</keyword>
<dbReference type="EMBL" id="CAUYUJ010003213">
    <property type="protein sequence ID" value="CAK0804335.1"/>
    <property type="molecule type" value="Genomic_DNA"/>
</dbReference>
<proteinExistence type="predicted"/>
<dbReference type="Proteomes" id="UP001189429">
    <property type="component" value="Unassembled WGS sequence"/>
</dbReference>
<gene>
    <name evidence="1" type="ORF">PCOR1329_LOCUS11170</name>
</gene>
<evidence type="ECO:0000313" key="2">
    <source>
        <dbReference type="Proteomes" id="UP001189429"/>
    </source>
</evidence>
<reference evidence="1" key="1">
    <citation type="submission" date="2023-10" db="EMBL/GenBank/DDBJ databases">
        <authorList>
            <person name="Chen Y."/>
            <person name="Shah S."/>
            <person name="Dougan E. K."/>
            <person name="Thang M."/>
            <person name="Chan C."/>
        </authorList>
    </citation>
    <scope>NUCLEOTIDE SEQUENCE [LARGE SCALE GENOMIC DNA]</scope>
</reference>
<name>A0ABN9QHA9_9DINO</name>
<evidence type="ECO:0000313" key="1">
    <source>
        <dbReference type="EMBL" id="CAK0804335.1"/>
    </source>
</evidence>
<comment type="caution">
    <text evidence="1">The sequence shown here is derived from an EMBL/GenBank/DDBJ whole genome shotgun (WGS) entry which is preliminary data.</text>
</comment>
<dbReference type="PANTHER" id="PTHR47027:SF20">
    <property type="entry name" value="REVERSE TRANSCRIPTASE-LIKE PROTEIN WITH RNA-DIRECTED DNA POLYMERASE DOMAIN"/>
    <property type="match status" value="1"/>
</dbReference>
<protein>
    <recommendedName>
        <fullName evidence="3">Reverse transcriptase domain-containing protein</fullName>
    </recommendedName>
</protein>
<organism evidence="1 2">
    <name type="scientific">Prorocentrum cordatum</name>
    <dbReference type="NCBI Taxonomy" id="2364126"/>
    <lineage>
        <taxon>Eukaryota</taxon>
        <taxon>Sar</taxon>
        <taxon>Alveolata</taxon>
        <taxon>Dinophyceae</taxon>
        <taxon>Prorocentrales</taxon>
        <taxon>Prorocentraceae</taxon>
        <taxon>Prorocentrum</taxon>
    </lineage>
</organism>
<accession>A0ABN9QHA9</accession>
<dbReference type="PANTHER" id="PTHR47027">
    <property type="entry name" value="REVERSE TRANSCRIPTASE DOMAIN-CONTAINING PROTEIN"/>
    <property type="match status" value="1"/>
</dbReference>